<evidence type="ECO:0000313" key="2">
    <source>
        <dbReference type="Proteomes" id="UP001596958"/>
    </source>
</evidence>
<organism evidence="1 2">
    <name type="scientific">Mucilaginibacter calamicampi</name>
    <dbReference type="NCBI Taxonomy" id="1302352"/>
    <lineage>
        <taxon>Bacteria</taxon>
        <taxon>Pseudomonadati</taxon>
        <taxon>Bacteroidota</taxon>
        <taxon>Sphingobacteriia</taxon>
        <taxon>Sphingobacteriales</taxon>
        <taxon>Sphingobacteriaceae</taxon>
        <taxon>Mucilaginibacter</taxon>
    </lineage>
</organism>
<protein>
    <submittedName>
        <fullName evidence="1">Phosphoribosylpyrophosphate synthetase</fullName>
    </submittedName>
</protein>
<sequence length="115" mass="12777">MENYETLVDATNDLMKKGYTANLSIEGDTVDDKSRDIHMTADDFSIDEFYRFEGQSNPSDMSIVYAVSSPKYDLKGLIVDAYGTYAVDNSSAIGAKLHHFMISHNLHSSDRPTAS</sequence>
<keyword evidence="2" id="KW-1185">Reference proteome</keyword>
<comment type="caution">
    <text evidence="1">The sequence shown here is derived from an EMBL/GenBank/DDBJ whole genome shotgun (WGS) entry which is preliminary data.</text>
</comment>
<dbReference type="Proteomes" id="UP001596958">
    <property type="component" value="Unassembled WGS sequence"/>
</dbReference>
<proteinExistence type="predicted"/>
<dbReference type="EMBL" id="JBHTHU010000005">
    <property type="protein sequence ID" value="MFD0750352.1"/>
    <property type="molecule type" value="Genomic_DNA"/>
</dbReference>
<gene>
    <name evidence="1" type="ORF">ACFQZS_09385</name>
</gene>
<dbReference type="RefSeq" id="WP_377099537.1">
    <property type="nucleotide sequence ID" value="NZ_JBHTHU010000005.1"/>
</dbReference>
<evidence type="ECO:0000313" key="1">
    <source>
        <dbReference type="EMBL" id="MFD0750352.1"/>
    </source>
</evidence>
<accession>A0ABW2YVA0</accession>
<reference evidence="2" key="1">
    <citation type="journal article" date="2019" name="Int. J. Syst. Evol. Microbiol.">
        <title>The Global Catalogue of Microorganisms (GCM) 10K type strain sequencing project: providing services to taxonomists for standard genome sequencing and annotation.</title>
        <authorList>
            <consortium name="The Broad Institute Genomics Platform"/>
            <consortium name="The Broad Institute Genome Sequencing Center for Infectious Disease"/>
            <person name="Wu L."/>
            <person name="Ma J."/>
        </authorList>
    </citation>
    <scope>NUCLEOTIDE SEQUENCE [LARGE SCALE GENOMIC DNA]</scope>
    <source>
        <strain evidence="2">CCUG 63418</strain>
    </source>
</reference>
<name>A0ABW2YVA0_9SPHI</name>